<gene>
    <name evidence="6" type="primary">Dgri\GH11250</name>
    <name evidence="6" type="ORF">Dgri_GH11250</name>
</gene>
<dbReference type="SMR" id="B4JDU6"/>
<feature type="compositionally biased region" description="Basic and acidic residues" evidence="3">
    <location>
        <begin position="660"/>
        <end position="679"/>
    </location>
</feature>
<evidence type="ECO:0000259" key="4">
    <source>
        <dbReference type="PROSITE" id="PS50103"/>
    </source>
</evidence>
<dbReference type="InParanoid" id="B4JDU6"/>
<feature type="region of interest" description="Disordered" evidence="3">
    <location>
        <begin position="1031"/>
        <end position="1080"/>
    </location>
</feature>
<feature type="region of interest" description="Disordered" evidence="3">
    <location>
        <begin position="146"/>
        <end position="195"/>
    </location>
</feature>
<evidence type="ECO:0000313" key="6">
    <source>
        <dbReference type="EMBL" id="EDW03466.1"/>
    </source>
</evidence>
<dbReference type="EMBL" id="CH916368">
    <property type="protein sequence ID" value="EDW03466.1"/>
    <property type="molecule type" value="Genomic_DNA"/>
</dbReference>
<feature type="compositionally biased region" description="Basic and acidic residues" evidence="3">
    <location>
        <begin position="275"/>
        <end position="306"/>
    </location>
</feature>
<dbReference type="InterPro" id="IPR035441">
    <property type="entry name" value="TFIIS/LEDGF_dom_sf"/>
</dbReference>
<dbReference type="STRING" id="7222.B4JDU6"/>
<dbReference type="GO" id="GO:0008157">
    <property type="term" value="F:protein phosphatase 1 binding"/>
    <property type="evidence" value="ECO:0007669"/>
    <property type="project" value="EnsemblMetazoa"/>
</dbReference>
<dbReference type="GO" id="GO:0048589">
    <property type="term" value="P:developmental growth"/>
    <property type="evidence" value="ECO:0007669"/>
    <property type="project" value="EnsemblMetazoa"/>
</dbReference>
<dbReference type="GO" id="GO:0010467">
    <property type="term" value="P:gene expression"/>
    <property type="evidence" value="ECO:0007669"/>
    <property type="project" value="EnsemblMetazoa"/>
</dbReference>
<evidence type="ECO:0000259" key="5">
    <source>
        <dbReference type="PROSITE" id="PS51319"/>
    </source>
</evidence>
<feature type="region of interest" description="Disordered" evidence="3">
    <location>
        <begin position="588"/>
        <end position="716"/>
    </location>
</feature>
<dbReference type="FunCoup" id="B4JDU6">
    <property type="interactions" value="1377"/>
</dbReference>
<feature type="region of interest" description="Disordered" evidence="3">
    <location>
        <begin position="221"/>
        <end position="566"/>
    </location>
</feature>
<feature type="compositionally biased region" description="Polar residues" evidence="3">
    <location>
        <begin position="221"/>
        <end position="232"/>
    </location>
</feature>
<dbReference type="eggNOG" id="ENOG502QQ2I">
    <property type="taxonomic scope" value="Eukaryota"/>
</dbReference>
<dbReference type="HOGENOM" id="CLU_005654_0_0_1"/>
<feature type="domain" description="C3H1-type" evidence="4">
    <location>
        <begin position="1081"/>
        <end position="1108"/>
    </location>
</feature>
<dbReference type="SUPFAM" id="SSF47676">
    <property type="entry name" value="Conserved domain common to transcription factors TFIIS, elongin A, CRSP70"/>
    <property type="match status" value="1"/>
</dbReference>
<feature type="compositionally biased region" description="Basic and acidic residues" evidence="3">
    <location>
        <begin position="341"/>
        <end position="367"/>
    </location>
</feature>
<organism evidence="7">
    <name type="scientific">Drosophila grimshawi</name>
    <name type="common">Hawaiian fruit fly</name>
    <name type="synonym">Idiomyia grimshawi</name>
    <dbReference type="NCBI Taxonomy" id="7222"/>
    <lineage>
        <taxon>Eukaryota</taxon>
        <taxon>Metazoa</taxon>
        <taxon>Ecdysozoa</taxon>
        <taxon>Arthropoda</taxon>
        <taxon>Hexapoda</taxon>
        <taxon>Insecta</taxon>
        <taxon>Pterygota</taxon>
        <taxon>Neoptera</taxon>
        <taxon>Endopterygota</taxon>
        <taxon>Diptera</taxon>
        <taxon>Brachycera</taxon>
        <taxon>Muscomorpha</taxon>
        <taxon>Ephydroidea</taxon>
        <taxon>Drosophilidae</taxon>
        <taxon>Drosophila</taxon>
        <taxon>Hawaiian Drosophila</taxon>
    </lineage>
</organism>
<feature type="domain" description="TFIIS N-terminal" evidence="5">
    <location>
        <begin position="71"/>
        <end position="145"/>
    </location>
</feature>
<feature type="compositionally biased region" description="Low complexity" evidence="3">
    <location>
        <begin position="1053"/>
        <end position="1072"/>
    </location>
</feature>
<name>B4JDU6_DROGR</name>
<dbReference type="PROSITE" id="PS50103">
    <property type="entry name" value="ZF_C3H1"/>
    <property type="match status" value="1"/>
</dbReference>
<dbReference type="AlphaFoldDB" id="B4JDU6"/>
<dbReference type="PANTHER" id="PTHR46557">
    <property type="entry name" value="SERINE/THREONINE-PROTEIN PHOSPHATASE 1 REGULATORY SUBUNIT 10-RELATED"/>
    <property type="match status" value="1"/>
</dbReference>
<feature type="compositionally biased region" description="Low complexity" evidence="3">
    <location>
        <begin position="1031"/>
        <end position="1043"/>
    </location>
</feature>
<dbReference type="PROSITE" id="PS51319">
    <property type="entry name" value="TFIIS_N"/>
    <property type="match status" value="1"/>
</dbReference>
<dbReference type="Proteomes" id="UP000001070">
    <property type="component" value="Unassembled WGS sequence"/>
</dbReference>
<keyword evidence="1" id="KW-0539">Nucleus</keyword>
<feature type="compositionally biased region" description="Polar residues" evidence="3">
    <location>
        <begin position="507"/>
        <end position="528"/>
    </location>
</feature>
<feature type="compositionally biased region" description="Low complexity" evidence="3">
    <location>
        <begin position="180"/>
        <end position="190"/>
    </location>
</feature>
<dbReference type="GO" id="GO:0008270">
    <property type="term" value="F:zinc ion binding"/>
    <property type="evidence" value="ECO:0007669"/>
    <property type="project" value="UniProtKB-KW"/>
</dbReference>
<feature type="zinc finger region" description="C3H1-type" evidence="2">
    <location>
        <begin position="1081"/>
        <end position="1108"/>
    </location>
</feature>
<feature type="compositionally biased region" description="Low complexity" evidence="3">
    <location>
        <begin position="383"/>
        <end position="397"/>
    </location>
</feature>
<comment type="subcellular location">
    <subcellularLocation>
        <location evidence="1">Nucleus</location>
    </subcellularLocation>
</comment>
<dbReference type="InterPro" id="IPR017923">
    <property type="entry name" value="TFIIS_N"/>
</dbReference>
<evidence type="ECO:0000256" key="3">
    <source>
        <dbReference type="SAM" id="MobiDB-lite"/>
    </source>
</evidence>
<dbReference type="OrthoDB" id="2138378at2759"/>
<keyword evidence="7" id="KW-1185">Reference proteome</keyword>
<proteinExistence type="predicted"/>
<evidence type="ECO:0000313" key="7">
    <source>
        <dbReference type="Proteomes" id="UP000001070"/>
    </source>
</evidence>
<dbReference type="Gene3D" id="3.30.1370.210">
    <property type="match status" value="1"/>
</dbReference>
<dbReference type="InterPro" id="IPR000571">
    <property type="entry name" value="Znf_CCCH"/>
</dbReference>
<dbReference type="PhylomeDB" id="B4JDU6"/>
<accession>B4JDU6</accession>
<dbReference type="KEGG" id="dgr:6562925"/>
<feature type="compositionally biased region" description="Low complexity" evidence="3">
    <location>
        <begin position="307"/>
        <end position="340"/>
    </location>
</feature>
<protein>
    <submittedName>
        <fullName evidence="6">GH11250</fullName>
    </submittedName>
</protein>
<dbReference type="GO" id="GO:0000785">
    <property type="term" value="C:chromatin"/>
    <property type="evidence" value="ECO:0007669"/>
    <property type="project" value="TreeGrafter"/>
</dbReference>
<feature type="compositionally biased region" description="Basic and acidic residues" evidence="3">
    <location>
        <begin position="417"/>
        <end position="426"/>
    </location>
</feature>
<dbReference type="OMA" id="NGPPQIW"/>
<feature type="compositionally biased region" description="Basic and acidic residues" evidence="3">
    <location>
        <begin position="543"/>
        <end position="564"/>
    </location>
</feature>
<feature type="compositionally biased region" description="Low complexity" evidence="3">
    <location>
        <begin position="147"/>
        <end position="173"/>
    </location>
</feature>
<evidence type="ECO:0000256" key="2">
    <source>
        <dbReference type="PROSITE-ProRule" id="PRU00723"/>
    </source>
</evidence>
<dbReference type="PANTHER" id="PTHR46557:SF1">
    <property type="entry name" value="SERINE_THREONINE-PROTEIN PHOSPHATASE 1 REGULATORY SUBUNIT 10"/>
    <property type="match status" value="1"/>
</dbReference>
<reference evidence="6 7" key="1">
    <citation type="journal article" date="2007" name="Nature">
        <title>Evolution of genes and genomes on the Drosophila phylogeny.</title>
        <authorList>
            <consortium name="Drosophila 12 Genomes Consortium"/>
            <person name="Clark A.G."/>
            <person name="Eisen M.B."/>
            <person name="Smith D.R."/>
            <person name="Bergman C.M."/>
            <person name="Oliver B."/>
            <person name="Markow T.A."/>
            <person name="Kaufman T.C."/>
            <person name="Kellis M."/>
            <person name="Gelbart W."/>
            <person name="Iyer V.N."/>
            <person name="Pollard D.A."/>
            <person name="Sackton T.B."/>
            <person name="Larracuente A.M."/>
            <person name="Singh N.D."/>
            <person name="Abad J.P."/>
            <person name="Abt D.N."/>
            <person name="Adryan B."/>
            <person name="Aguade M."/>
            <person name="Akashi H."/>
            <person name="Anderson W.W."/>
            <person name="Aquadro C.F."/>
            <person name="Ardell D.H."/>
            <person name="Arguello R."/>
            <person name="Artieri C.G."/>
            <person name="Barbash D.A."/>
            <person name="Barker D."/>
            <person name="Barsanti P."/>
            <person name="Batterham P."/>
            <person name="Batzoglou S."/>
            <person name="Begun D."/>
            <person name="Bhutkar A."/>
            <person name="Blanco E."/>
            <person name="Bosak S.A."/>
            <person name="Bradley R.K."/>
            <person name="Brand A.D."/>
            <person name="Brent M.R."/>
            <person name="Brooks A.N."/>
            <person name="Brown R.H."/>
            <person name="Butlin R.K."/>
            <person name="Caggese C."/>
            <person name="Calvi B.R."/>
            <person name="Bernardo de Carvalho A."/>
            <person name="Caspi A."/>
            <person name="Castrezana S."/>
            <person name="Celniker S.E."/>
            <person name="Chang J.L."/>
            <person name="Chapple C."/>
            <person name="Chatterji S."/>
            <person name="Chinwalla A."/>
            <person name="Civetta A."/>
            <person name="Clifton S.W."/>
            <person name="Comeron J.M."/>
            <person name="Costello J.C."/>
            <person name="Coyne J.A."/>
            <person name="Daub J."/>
            <person name="David R.G."/>
            <person name="Delcher A.L."/>
            <person name="Delehaunty K."/>
            <person name="Do C.B."/>
            <person name="Ebling H."/>
            <person name="Edwards K."/>
            <person name="Eickbush T."/>
            <person name="Evans J.D."/>
            <person name="Filipski A."/>
            <person name="Findeiss S."/>
            <person name="Freyhult E."/>
            <person name="Fulton L."/>
            <person name="Fulton R."/>
            <person name="Garcia A.C."/>
            <person name="Gardiner A."/>
            <person name="Garfield D.A."/>
            <person name="Garvin B.E."/>
            <person name="Gibson G."/>
            <person name="Gilbert D."/>
            <person name="Gnerre S."/>
            <person name="Godfrey J."/>
            <person name="Good R."/>
            <person name="Gotea V."/>
            <person name="Gravely B."/>
            <person name="Greenberg A.J."/>
            <person name="Griffiths-Jones S."/>
            <person name="Gross S."/>
            <person name="Guigo R."/>
            <person name="Gustafson E.A."/>
            <person name="Haerty W."/>
            <person name="Hahn M.W."/>
            <person name="Halligan D.L."/>
            <person name="Halpern A.L."/>
            <person name="Halter G.M."/>
            <person name="Han M.V."/>
            <person name="Heger A."/>
            <person name="Hillier L."/>
            <person name="Hinrichs A.S."/>
            <person name="Holmes I."/>
            <person name="Hoskins R.A."/>
            <person name="Hubisz M.J."/>
            <person name="Hultmark D."/>
            <person name="Huntley M.A."/>
            <person name="Jaffe D.B."/>
            <person name="Jagadeeshan S."/>
            <person name="Jeck W.R."/>
            <person name="Johnson J."/>
            <person name="Jones C.D."/>
            <person name="Jordan W.C."/>
            <person name="Karpen G.H."/>
            <person name="Kataoka E."/>
            <person name="Keightley P.D."/>
            <person name="Kheradpour P."/>
            <person name="Kirkness E.F."/>
            <person name="Koerich L.B."/>
            <person name="Kristiansen K."/>
            <person name="Kudrna D."/>
            <person name="Kulathinal R.J."/>
            <person name="Kumar S."/>
            <person name="Kwok R."/>
            <person name="Lander E."/>
            <person name="Langley C.H."/>
            <person name="Lapoint R."/>
            <person name="Lazzaro B.P."/>
            <person name="Lee S.J."/>
            <person name="Levesque L."/>
            <person name="Li R."/>
            <person name="Lin C.F."/>
            <person name="Lin M.F."/>
            <person name="Lindblad-Toh K."/>
            <person name="Llopart A."/>
            <person name="Long M."/>
            <person name="Low L."/>
            <person name="Lozovsky E."/>
            <person name="Lu J."/>
            <person name="Luo M."/>
            <person name="Machado C.A."/>
            <person name="Makalowski W."/>
            <person name="Marzo M."/>
            <person name="Matsuda M."/>
            <person name="Matzkin L."/>
            <person name="McAllister B."/>
            <person name="McBride C.S."/>
            <person name="McKernan B."/>
            <person name="McKernan K."/>
            <person name="Mendez-Lago M."/>
            <person name="Minx P."/>
            <person name="Mollenhauer M.U."/>
            <person name="Montooth K."/>
            <person name="Mount S.M."/>
            <person name="Mu X."/>
            <person name="Myers E."/>
            <person name="Negre B."/>
            <person name="Newfeld S."/>
            <person name="Nielsen R."/>
            <person name="Noor M.A."/>
            <person name="O'Grady P."/>
            <person name="Pachter L."/>
            <person name="Papaceit M."/>
            <person name="Parisi M.J."/>
            <person name="Parisi M."/>
            <person name="Parts L."/>
            <person name="Pedersen J.S."/>
            <person name="Pesole G."/>
            <person name="Phillippy A.M."/>
            <person name="Ponting C.P."/>
            <person name="Pop M."/>
            <person name="Porcelli D."/>
            <person name="Powell J.R."/>
            <person name="Prohaska S."/>
            <person name="Pruitt K."/>
            <person name="Puig M."/>
            <person name="Quesneville H."/>
            <person name="Ram K.R."/>
            <person name="Rand D."/>
            <person name="Rasmussen M.D."/>
            <person name="Reed L.K."/>
            <person name="Reenan R."/>
            <person name="Reily A."/>
            <person name="Remington K.A."/>
            <person name="Rieger T.T."/>
            <person name="Ritchie M.G."/>
            <person name="Robin C."/>
            <person name="Rogers Y.H."/>
            <person name="Rohde C."/>
            <person name="Rozas J."/>
            <person name="Rubenfield M.J."/>
            <person name="Ruiz A."/>
            <person name="Russo S."/>
            <person name="Salzberg S.L."/>
            <person name="Sanchez-Gracia A."/>
            <person name="Saranga D.J."/>
            <person name="Sato H."/>
            <person name="Schaeffer S.W."/>
            <person name="Schatz M.C."/>
            <person name="Schlenke T."/>
            <person name="Schwartz R."/>
            <person name="Segarra C."/>
            <person name="Singh R.S."/>
            <person name="Sirot L."/>
            <person name="Sirota M."/>
            <person name="Sisneros N.B."/>
            <person name="Smith C.D."/>
            <person name="Smith T.F."/>
            <person name="Spieth J."/>
            <person name="Stage D.E."/>
            <person name="Stark A."/>
            <person name="Stephan W."/>
            <person name="Strausberg R.L."/>
            <person name="Strempel S."/>
            <person name="Sturgill D."/>
            <person name="Sutton G."/>
            <person name="Sutton G.G."/>
            <person name="Tao W."/>
            <person name="Teichmann S."/>
            <person name="Tobari Y.N."/>
            <person name="Tomimura Y."/>
            <person name="Tsolas J.M."/>
            <person name="Valente V.L."/>
            <person name="Venter E."/>
            <person name="Venter J.C."/>
            <person name="Vicario S."/>
            <person name="Vieira F.G."/>
            <person name="Vilella A.J."/>
            <person name="Villasante A."/>
            <person name="Walenz B."/>
            <person name="Wang J."/>
            <person name="Wasserman M."/>
            <person name="Watts T."/>
            <person name="Wilson D."/>
            <person name="Wilson R.K."/>
            <person name="Wing R.A."/>
            <person name="Wolfner M.F."/>
            <person name="Wong A."/>
            <person name="Wong G.K."/>
            <person name="Wu C.I."/>
            <person name="Wu G."/>
            <person name="Yamamoto D."/>
            <person name="Yang H.P."/>
            <person name="Yang S.P."/>
            <person name="Yorke J.A."/>
            <person name="Yoshida K."/>
            <person name="Zdobnov E."/>
            <person name="Zhang P."/>
            <person name="Zhang Y."/>
            <person name="Zimin A.V."/>
            <person name="Baldwin J."/>
            <person name="Abdouelleil A."/>
            <person name="Abdulkadir J."/>
            <person name="Abebe A."/>
            <person name="Abera B."/>
            <person name="Abreu J."/>
            <person name="Acer S.C."/>
            <person name="Aftuck L."/>
            <person name="Alexander A."/>
            <person name="An P."/>
            <person name="Anderson E."/>
            <person name="Anderson S."/>
            <person name="Arachi H."/>
            <person name="Azer M."/>
            <person name="Bachantsang P."/>
            <person name="Barry A."/>
            <person name="Bayul T."/>
            <person name="Berlin A."/>
            <person name="Bessette D."/>
            <person name="Bloom T."/>
            <person name="Blye J."/>
            <person name="Boguslavskiy L."/>
            <person name="Bonnet C."/>
            <person name="Boukhgalter B."/>
            <person name="Bourzgui I."/>
            <person name="Brown A."/>
            <person name="Cahill P."/>
            <person name="Channer S."/>
            <person name="Cheshatsang Y."/>
            <person name="Chuda L."/>
            <person name="Citroen M."/>
            <person name="Collymore A."/>
            <person name="Cooke P."/>
            <person name="Costello M."/>
            <person name="D'Aco K."/>
            <person name="Daza R."/>
            <person name="De Haan G."/>
            <person name="DeGray S."/>
            <person name="DeMaso C."/>
            <person name="Dhargay N."/>
            <person name="Dooley K."/>
            <person name="Dooley E."/>
            <person name="Doricent M."/>
            <person name="Dorje P."/>
            <person name="Dorjee K."/>
            <person name="Dupes A."/>
            <person name="Elong R."/>
            <person name="Falk J."/>
            <person name="Farina A."/>
            <person name="Faro S."/>
            <person name="Ferguson D."/>
            <person name="Fisher S."/>
            <person name="Foley C.D."/>
            <person name="Franke A."/>
            <person name="Friedrich D."/>
            <person name="Gadbois L."/>
            <person name="Gearin G."/>
            <person name="Gearin C.R."/>
            <person name="Giannoukos G."/>
            <person name="Goode T."/>
            <person name="Graham J."/>
            <person name="Grandbois E."/>
            <person name="Grewal S."/>
            <person name="Gyaltsen K."/>
            <person name="Hafez N."/>
            <person name="Hagos B."/>
            <person name="Hall J."/>
            <person name="Henson C."/>
            <person name="Hollinger A."/>
            <person name="Honan T."/>
            <person name="Huard M.D."/>
            <person name="Hughes L."/>
            <person name="Hurhula B."/>
            <person name="Husby M.E."/>
            <person name="Kamat A."/>
            <person name="Kanga B."/>
            <person name="Kashin S."/>
            <person name="Khazanovich D."/>
            <person name="Kisner P."/>
            <person name="Lance K."/>
            <person name="Lara M."/>
            <person name="Lee W."/>
            <person name="Lennon N."/>
            <person name="Letendre F."/>
            <person name="LeVine R."/>
            <person name="Lipovsky A."/>
            <person name="Liu X."/>
            <person name="Liu J."/>
            <person name="Liu S."/>
            <person name="Lokyitsang T."/>
            <person name="Lokyitsang Y."/>
            <person name="Lubonja R."/>
            <person name="Lui A."/>
            <person name="MacDonald P."/>
            <person name="Magnisalis V."/>
            <person name="Maru K."/>
            <person name="Matthews C."/>
            <person name="McCusker W."/>
            <person name="McDonough S."/>
            <person name="Mehta T."/>
            <person name="Meldrim J."/>
            <person name="Meneus L."/>
            <person name="Mihai O."/>
            <person name="Mihalev A."/>
            <person name="Mihova T."/>
            <person name="Mittelman R."/>
            <person name="Mlenga V."/>
            <person name="Montmayeur A."/>
            <person name="Mulrain L."/>
            <person name="Navidi A."/>
            <person name="Naylor J."/>
            <person name="Negash T."/>
            <person name="Nguyen T."/>
            <person name="Nguyen N."/>
            <person name="Nicol R."/>
            <person name="Norbu C."/>
            <person name="Norbu N."/>
            <person name="Novod N."/>
            <person name="O'Neill B."/>
            <person name="Osman S."/>
            <person name="Markiewicz E."/>
            <person name="Oyono O.L."/>
            <person name="Patti C."/>
            <person name="Phunkhang P."/>
            <person name="Pierre F."/>
            <person name="Priest M."/>
            <person name="Raghuraman S."/>
            <person name="Rege F."/>
            <person name="Reyes R."/>
            <person name="Rise C."/>
            <person name="Rogov P."/>
            <person name="Ross K."/>
            <person name="Ryan E."/>
            <person name="Settipalli S."/>
            <person name="Shea T."/>
            <person name="Sherpa N."/>
            <person name="Shi L."/>
            <person name="Shih D."/>
            <person name="Sparrow T."/>
            <person name="Spaulding J."/>
            <person name="Stalker J."/>
            <person name="Stange-Thomann N."/>
            <person name="Stavropoulos S."/>
            <person name="Stone C."/>
            <person name="Strader C."/>
            <person name="Tesfaye S."/>
            <person name="Thomson T."/>
            <person name="Thoulutsang Y."/>
            <person name="Thoulutsang D."/>
            <person name="Topham K."/>
            <person name="Topping I."/>
            <person name="Tsamla T."/>
            <person name="Vassiliev H."/>
            <person name="Vo A."/>
            <person name="Wangchuk T."/>
            <person name="Wangdi T."/>
            <person name="Weiand M."/>
            <person name="Wilkinson J."/>
            <person name="Wilson A."/>
            <person name="Yadav S."/>
            <person name="Young G."/>
            <person name="Yu Q."/>
            <person name="Zembek L."/>
            <person name="Zhong D."/>
            <person name="Zimmer A."/>
            <person name="Zwirko Z."/>
            <person name="Jaffe D.B."/>
            <person name="Alvarez P."/>
            <person name="Brockman W."/>
            <person name="Butler J."/>
            <person name="Chin C."/>
            <person name="Gnerre S."/>
            <person name="Grabherr M."/>
            <person name="Kleber M."/>
            <person name="Mauceli E."/>
            <person name="MacCallum I."/>
        </authorList>
    </citation>
    <scope>NUCLEOTIDE SEQUENCE [LARGE SCALE GENOMIC DNA]</scope>
    <source>
        <strain evidence="7">Tucson 15287-2541.00</strain>
    </source>
</reference>
<keyword evidence="2" id="KW-0863">Zinc-finger</keyword>
<keyword evidence="2" id="KW-0862">Zinc</keyword>
<feature type="compositionally biased region" description="Basic and acidic residues" evidence="3">
    <location>
        <begin position="398"/>
        <end position="410"/>
    </location>
</feature>
<dbReference type="GO" id="GO:0072357">
    <property type="term" value="C:PTW/PP1 phosphatase complex"/>
    <property type="evidence" value="ECO:0007669"/>
    <property type="project" value="TreeGrafter"/>
</dbReference>
<keyword evidence="2" id="KW-0479">Metal-binding</keyword>
<evidence type="ECO:0000256" key="1">
    <source>
        <dbReference type="PROSITE-ProRule" id="PRU00649"/>
    </source>
</evidence>
<dbReference type="GO" id="GO:0005634">
    <property type="term" value="C:nucleus"/>
    <property type="evidence" value="ECO:0007669"/>
    <property type="project" value="UniProtKB-SubCell"/>
</dbReference>
<feature type="compositionally biased region" description="Basic and acidic residues" evidence="3">
    <location>
        <begin position="626"/>
        <end position="645"/>
    </location>
</feature>
<sequence length="1111" mass="119674">MPRIVPLQLLKCLRVLLDTNGGILSATEVKRIAGLMTKYSKKLVSKCVYVQILKSTKTELLGDFMTVGGWGLVCTWLGDAIRTMNWPLVQEILELLLLSPVDVNRLKINSAPILVKGLCKDGGNEGVRILAKRLVEQWLKIVTENPGGTTATGSSGSAAESMQSTSKESSSAAELKDSNMENSSSDSTDSGCGGSVTQNYRIISAERKRAIVLTIKTVDKSSASTLASTHSVYNDDDSSLPPSEAGSDSRGTESNANLDCSDKSNLDDSCTTDSKVGDEADKKHKNARGDKSNKRSEKDREKDRKSSSSSHRSSSSSHKSSSSSSSKGSSKSSSSSSHRSSSSDKHRDKDKVRSGSSSSKEKDRKDGGGSSSSSSSSKHKSSKSSNSSSSSSNSSTSSKDRSRDKDKEKSTTTTTVVKKENEKDNKLMPPPPASLPDKKSKEGTETADVQSKPKSIPIPNRKASISIEIRRDTEKTSTVKTYQSKFRSHGLTEEAPPPPSRKGLKKPTSTALPSANSAGAAVTSSMLPISSGLKRLSPPPRETPAEKKPKIDMTHVSGHVERPGSAKLIAPKKIATLVETNLFSDALAASIEPKKVVKRKRLNTASSPTEKDAPLAPLKFYQDTLDESKGEDKSDDSTKENDESRTASPGKDTDADDDDIPLKKVKEDIEQKVQREKSTAENADGGESPEEDDTPEEPKKPGPGCGPDGPPGVLMLHRRKGPKKKLTWQPEEKLTQVRYFEVDRSERVNVTKQSFLEMKNMERYSERDALNISRRGFDDNMEPQMEWRPLIEVDNVPDHPNGNLSKQRIVQAEREATTLRALYFSPDMIPDSGAEAELEPHFPHDIPIIPIDDLTGNPDAVNDYSTQAWPEPKGYVVAGNEMGFSDGMNNVMPGLNPNLLPANPFQPFGKNGFVPNAPNMPPNTKPPMPMNMAQAGPPPIWQNQMPGGPMMPPMNGPPAGMVDMNGPMPPNFQFGSPSGMFGAPPNFNAMNYPPMMMNGPGPGPGPGPLPNGPMINGPMPNGPMGPMTNGIGARNNNNRKNNIAGGGGGNWRSGGNNFQDNSGGNWRSAGSGSNRGGGNNNNNTGICKQFMRGHCHMGKSCKYVHPQKKRL</sequence>
<feature type="compositionally biased region" description="Basic and acidic residues" evidence="3">
    <location>
        <begin position="468"/>
        <end position="477"/>
    </location>
</feature>